<keyword evidence="2" id="KW-0238">DNA-binding</keyword>
<dbReference type="InterPro" id="IPR000524">
    <property type="entry name" value="Tscrpt_reg_HTH_GntR"/>
</dbReference>
<comment type="caution">
    <text evidence="5">The sequence shown here is derived from an EMBL/GenBank/DDBJ whole genome shotgun (WGS) entry which is preliminary data.</text>
</comment>
<dbReference type="SUPFAM" id="SSF48008">
    <property type="entry name" value="GntR ligand-binding domain-like"/>
    <property type="match status" value="1"/>
</dbReference>
<dbReference type="Pfam" id="PF00392">
    <property type="entry name" value="GntR"/>
    <property type="match status" value="1"/>
</dbReference>
<evidence type="ECO:0000256" key="3">
    <source>
        <dbReference type="ARBA" id="ARBA00023163"/>
    </source>
</evidence>
<evidence type="ECO:0000313" key="6">
    <source>
        <dbReference type="Proteomes" id="UP001500929"/>
    </source>
</evidence>
<dbReference type="PROSITE" id="PS50949">
    <property type="entry name" value="HTH_GNTR"/>
    <property type="match status" value="1"/>
</dbReference>
<dbReference type="PANTHER" id="PTHR43537">
    <property type="entry name" value="TRANSCRIPTIONAL REGULATOR, GNTR FAMILY"/>
    <property type="match status" value="1"/>
</dbReference>
<dbReference type="InterPro" id="IPR036390">
    <property type="entry name" value="WH_DNA-bd_sf"/>
</dbReference>
<evidence type="ECO:0000259" key="4">
    <source>
        <dbReference type="PROSITE" id="PS50949"/>
    </source>
</evidence>
<evidence type="ECO:0000256" key="2">
    <source>
        <dbReference type="ARBA" id="ARBA00023125"/>
    </source>
</evidence>
<sequence>MKAPAQRASLRGQHSRVLEELGSEICSGRLAPEQVITLEEMETRYGVSRSVARETIRVLESMRLVISRRRVGVVVLPPEEWNLFDPQIIHWRLASADRVSQLESLVELRTAIEPEAARLAATRASSAEVSDLIGLAGQLWAAGEEGDADRFLALDVKFHAAVLTYSGNPMFSRLDSLIGEILVSRTEYGLVPERPDPVALQRHVDVANAIQRRDPEVAHATMRSILVQTISEIGTLAAGADEAS</sequence>
<dbReference type="SUPFAM" id="SSF46785">
    <property type="entry name" value="Winged helix' DNA-binding domain"/>
    <property type="match status" value="1"/>
</dbReference>
<dbReference type="InterPro" id="IPR036388">
    <property type="entry name" value="WH-like_DNA-bd_sf"/>
</dbReference>
<dbReference type="SMART" id="SM00345">
    <property type="entry name" value="HTH_GNTR"/>
    <property type="match status" value="1"/>
</dbReference>
<dbReference type="PANTHER" id="PTHR43537:SF44">
    <property type="entry name" value="GNTR FAMILY REGULATORY PROTEIN"/>
    <property type="match status" value="1"/>
</dbReference>
<organism evidence="5 6">
    <name type="scientific">Herbiconiux moechotypicola</name>
    <dbReference type="NCBI Taxonomy" id="637393"/>
    <lineage>
        <taxon>Bacteria</taxon>
        <taxon>Bacillati</taxon>
        <taxon>Actinomycetota</taxon>
        <taxon>Actinomycetes</taxon>
        <taxon>Micrococcales</taxon>
        <taxon>Microbacteriaceae</taxon>
        <taxon>Herbiconiux</taxon>
    </lineage>
</organism>
<gene>
    <name evidence="5" type="ORF">GCM10009851_08510</name>
</gene>
<dbReference type="Gene3D" id="1.10.10.10">
    <property type="entry name" value="Winged helix-like DNA-binding domain superfamily/Winged helix DNA-binding domain"/>
    <property type="match status" value="1"/>
</dbReference>
<keyword evidence="1" id="KW-0805">Transcription regulation</keyword>
<protein>
    <submittedName>
        <fullName evidence="5">FCD domain-containing protein</fullName>
    </submittedName>
</protein>
<dbReference type="EMBL" id="BAAAQY010000002">
    <property type="protein sequence ID" value="GAA2226780.1"/>
    <property type="molecule type" value="Genomic_DNA"/>
</dbReference>
<dbReference type="Gene3D" id="1.20.120.530">
    <property type="entry name" value="GntR ligand-binding domain-like"/>
    <property type="match status" value="1"/>
</dbReference>
<keyword evidence="3" id="KW-0804">Transcription</keyword>
<dbReference type="Pfam" id="PF07729">
    <property type="entry name" value="FCD"/>
    <property type="match status" value="1"/>
</dbReference>
<dbReference type="SMART" id="SM00895">
    <property type="entry name" value="FCD"/>
    <property type="match status" value="1"/>
</dbReference>
<reference evidence="5 6" key="1">
    <citation type="journal article" date="2019" name="Int. J. Syst. Evol. Microbiol.">
        <title>The Global Catalogue of Microorganisms (GCM) 10K type strain sequencing project: providing services to taxonomists for standard genome sequencing and annotation.</title>
        <authorList>
            <consortium name="The Broad Institute Genomics Platform"/>
            <consortium name="The Broad Institute Genome Sequencing Center for Infectious Disease"/>
            <person name="Wu L."/>
            <person name="Ma J."/>
        </authorList>
    </citation>
    <scope>NUCLEOTIDE SEQUENCE [LARGE SCALE GENOMIC DNA]</scope>
    <source>
        <strain evidence="5 6">JCM 16117</strain>
    </source>
</reference>
<proteinExistence type="predicted"/>
<dbReference type="Proteomes" id="UP001500929">
    <property type="component" value="Unassembled WGS sequence"/>
</dbReference>
<keyword evidence="6" id="KW-1185">Reference proteome</keyword>
<accession>A0ABN3DC15</accession>
<evidence type="ECO:0000256" key="1">
    <source>
        <dbReference type="ARBA" id="ARBA00023015"/>
    </source>
</evidence>
<evidence type="ECO:0000313" key="5">
    <source>
        <dbReference type="EMBL" id="GAA2226780.1"/>
    </source>
</evidence>
<dbReference type="InterPro" id="IPR011711">
    <property type="entry name" value="GntR_C"/>
</dbReference>
<dbReference type="InterPro" id="IPR008920">
    <property type="entry name" value="TF_FadR/GntR_C"/>
</dbReference>
<feature type="domain" description="HTH gntR-type" evidence="4">
    <location>
        <begin position="11"/>
        <end position="78"/>
    </location>
</feature>
<name>A0ABN3DC15_9MICO</name>